<dbReference type="Pfam" id="PF00582">
    <property type="entry name" value="Usp"/>
    <property type="match status" value="2"/>
</dbReference>
<dbReference type="SUPFAM" id="SSF52402">
    <property type="entry name" value="Adenine nucleotide alpha hydrolases-like"/>
    <property type="match status" value="2"/>
</dbReference>
<dbReference type="InterPro" id="IPR006016">
    <property type="entry name" value="UspA"/>
</dbReference>
<dbReference type="PANTHER" id="PTHR46268">
    <property type="entry name" value="STRESS RESPONSE PROTEIN NHAX"/>
    <property type="match status" value="1"/>
</dbReference>
<organism evidence="3 4">
    <name type="scientific">Streptomyces carminius</name>
    <dbReference type="NCBI Taxonomy" id="2665496"/>
    <lineage>
        <taxon>Bacteria</taxon>
        <taxon>Bacillati</taxon>
        <taxon>Actinomycetota</taxon>
        <taxon>Actinomycetes</taxon>
        <taxon>Kitasatosporales</taxon>
        <taxon>Streptomycetaceae</taxon>
        <taxon>Streptomyces</taxon>
    </lineage>
</organism>
<dbReference type="PANTHER" id="PTHR46268:SF6">
    <property type="entry name" value="UNIVERSAL STRESS PROTEIN UP12"/>
    <property type="match status" value="1"/>
</dbReference>
<dbReference type="PRINTS" id="PR01438">
    <property type="entry name" value="UNVRSLSTRESS"/>
</dbReference>
<protein>
    <submittedName>
        <fullName evidence="3">Stress-inducible protein</fullName>
    </submittedName>
</protein>
<dbReference type="RefSeq" id="WP_100204373.1">
    <property type="nucleotide sequence ID" value="NZ_PGGW01000067.1"/>
</dbReference>
<evidence type="ECO:0000313" key="3">
    <source>
        <dbReference type="EMBL" id="PJE95121.1"/>
    </source>
</evidence>
<dbReference type="InterPro" id="IPR006015">
    <property type="entry name" value="Universal_stress_UspA"/>
</dbReference>
<gene>
    <name evidence="3" type="ORF">CUT44_26145</name>
</gene>
<dbReference type="EMBL" id="PGGW01000067">
    <property type="protein sequence ID" value="PJE95121.1"/>
    <property type="molecule type" value="Genomic_DNA"/>
</dbReference>
<accession>A0A2M8LT53</accession>
<evidence type="ECO:0000313" key="4">
    <source>
        <dbReference type="Proteomes" id="UP000230407"/>
    </source>
</evidence>
<dbReference type="Proteomes" id="UP000230407">
    <property type="component" value="Unassembled WGS sequence"/>
</dbReference>
<comment type="similarity">
    <text evidence="1">Belongs to the universal stress protein A family.</text>
</comment>
<reference evidence="3 4" key="1">
    <citation type="submission" date="2017-11" db="EMBL/GenBank/DDBJ databases">
        <title>Streptomyces carmine sp. nov., a novel actinomycete isolated from Sophora alopecuroides in Xinjiang, China.</title>
        <authorList>
            <person name="Wang Y."/>
            <person name="Luo X."/>
            <person name="Wan C."/>
            <person name="Zhang L."/>
        </authorList>
    </citation>
    <scope>NUCLEOTIDE SEQUENCE [LARGE SCALE GENOMIC DNA]</scope>
    <source>
        <strain evidence="3 4">TRM SA0054</strain>
    </source>
</reference>
<dbReference type="Gene3D" id="3.40.50.620">
    <property type="entry name" value="HUPs"/>
    <property type="match status" value="2"/>
</dbReference>
<feature type="domain" description="UspA" evidence="2">
    <location>
        <begin position="3"/>
        <end position="136"/>
    </location>
</feature>
<sequence>MERTVIVGLDGSSESLAAADWAAREALRRGVPLRLVQVREADSHPLLLSNVDPEARKRWEEQPGRVAAELAGRHPTLEIGTERLDGRPADVLRKAADGAGLLVLGSKGRGALAGFLVGSVALSAAAHVTCPVVLVRAGTTEEAAHRDEPEALAAGGEAPYRDVVLGLDLSKPCDGLLDFAFDAAARRGAPLRVVHGWNLPAAYGVNPAGFGPGFLDGLAEEKLRALTDALRPWQGKYPDVEVRTQAVVGRIAQQLLEAAEDACLVVVGRRDRRSPLGFHIGPVAHAVMHHATVPVAVVPHE</sequence>
<evidence type="ECO:0000259" key="2">
    <source>
        <dbReference type="Pfam" id="PF00582"/>
    </source>
</evidence>
<proteinExistence type="inferred from homology"/>
<feature type="domain" description="UspA" evidence="2">
    <location>
        <begin position="160"/>
        <end position="299"/>
    </location>
</feature>
<dbReference type="AlphaFoldDB" id="A0A2M8LT53"/>
<comment type="caution">
    <text evidence="3">The sequence shown here is derived from an EMBL/GenBank/DDBJ whole genome shotgun (WGS) entry which is preliminary data.</text>
</comment>
<keyword evidence="4" id="KW-1185">Reference proteome</keyword>
<dbReference type="InterPro" id="IPR014729">
    <property type="entry name" value="Rossmann-like_a/b/a_fold"/>
</dbReference>
<evidence type="ECO:0000256" key="1">
    <source>
        <dbReference type="ARBA" id="ARBA00008791"/>
    </source>
</evidence>
<name>A0A2M8LT53_9ACTN</name>